<dbReference type="EMBL" id="BLLF01005806">
    <property type="protein sequence ID" value="GFH31656.1"/>
    <property type="molecule type" value="Genomic_DNA"/>
</dbReference>
<evidence type="ECO:0000313" key="1">
    <source>
        <dbReference type="EMBL" id="GFH31656.1"/>
    </source>
</evidence>
<proteinExistence type="predicted"/>
<keyword evidence="2" id="KW-1185">Reference proteome</keyword>
<dbReference type="AlphaFoldDB" id="A0A6A0AFZ9"/>
<feature type="non-terminal residue" evidence="1">
    <location>
        <position position="1"/>
    </location>
</feature>
<sequence length="241" mass="27424">MRRAGNDVWRRRVRRRVDNEARVEEAPNLAETVLTERVRTMLARRLAKWRAQFLGFFTQLMLVCAFCGKCGWDKSNFKTVQPVEGERYGPAAAANFLVADRTISANGHWYKCSHCVEHDCARKSTVAVHPPVYARLVIAAHPLQVMLMSFLSTAMSLKEWVEGFTHGRHGTSALLDNPLLSWLTIDQRVDVRVSNYIMDILRSPVLFDARTKFDAPSSLHALYLCAALWGCRTWNICVGTR</sequence>
<gene>
    <name evidence="1" type="ORF">HaLaN_30738</name>
</gene>
<comment type="caution">
    <text evidence="1">The sequence shown here is derived from an EMBL/GenBank/DDBJ whole genome shotgun (WGS) entry which is preliminary data.</text>
</comment>
<evidence type="ECO:0000313" key="2">
    <source>
        <dbReference type="Proteomes" id="UP000485058"/>
    </source>
</evidence>
<accession>A0A6A0AFZ9</accession>
<organism evidence="1 2">
    <name type="scientific">Haematococcus lacustris</name>
    <name type="common">Green alga</name>
    <name type="synonym">Haematococcus pluvialis</name>
    <dbReference type="NCBI Taxonomy" id="44745"/>
    <lineage>
        <taxon>Eukaryota</taxon>
        <taxon>Viridiplantae</taxon>
        <taxon>Chlorophyta</taxon>
        <taxon>core chlorophytes</taxon>
        <taxon>Chlorophyceae</taxon>
        <taxon>CS clade</taxon>
        <taxon>Chlamydomonadales</taxon>
        <taxon>Haematococcaceae</taxon>
        <taxon>Haematococcus</taxon>
    </lineage>
</organism>
<dbReference type="Proteomes" id="UP000485058">
    <property type="component" value="Unassembled WGS sequence"/>
</dbReference>
<protein>
    <submittedName>
        <fullName evidence="1">Uncharacterized protein</fullName>
    </submittedName>
</protein>
<name>A0A6A0AFZ9_HAELA</name>
<reference evidence="1 2" key="1">
    <citation type="submission" date="2020-02" db="EMBL/GenBank/DDBJ databases">
        <title>Draft genome sequence of Haematococcus lacustris strain NIES-144.</title>
        <authorList>
            <person name="Morimoto D."/>
            <person name="Nakagawa S."/>
            <person name="Yoshida T."/>
            <person name="Sawayama S."/>
        </authorList>
    </citation>
    <scope>NUCLEOTIDE SEQUENCE [LARGE SCALE GENOMIC DNA]</scope>
    <source>
        <strain evidence="1 2">NIES-144</strain>
    </source>
</reference>